<proteinExistence type="predicted"/>
<dbReference type="Proteomes" id="UP000682782">
    <property type="component" value="Chromosome"/>
</dbReference>
<evidence type="ECO:0000313" key="2">
    <source>
        <dbReference type="Proteomes" id="UP000682782"/>
    </source>
</evidence>
<name>A0AC61N3B5_9FIRM</name>
<evidence type="ECO:0000313" key="1">
    <source>
        <dbReference type="EMBL" id="QUC65821.1"/>
    </source>
</evidence>
<accession>A0AC61N3B5</accession>
<dbReference type="EMBL" id="CP068393">
    <property type="protein sequence ID" value="QUC65821.1"/>
    <property type="molecule type" value="Genomic_DNA"/>
</dbReference>
<gene>
    <name evidence="1" type="ORF">JYE49_07950</name>
</gene>
<sequence length="169" mass="19946">MLRLRPYKACDAQTIVSWIGDETMFRKWSADRFESYPITAEDLNRHYDRMADSDSFYEMTAFDETGVAGHLIMRFTDEKKTILRFGFVIVDDGKRGYGYGREMLQLAIRYAFDILKADRITLGVFENNEPAYRCYRAVGFRDKDTGETEYYHFGNEAWKCLELEMDRPE</sequence>
<keyword evidence="2" id="KW-1185">Reference proteome</keyword>
<protein>
    <submittedName>
        <fullName evidence="1">GNAT family N-acetyltransferase</fullName>
    </submittedName>
</protein>
<reference evidence="1" key="1">
    <citation type="submission" date="2021-01" db="EMBL/GenBank/DDBJ databases">
        <title>Complete genome sequence of Clostridiales bacterium R-7.</title>
        <authorList>
            <person name="Mahoney-Kurpe S.C."/>
            <person name="Palevich N."/>
            <person name="Koike S."/>
            <person name="Moon C.D."/>
            <person name="Attwood G.T."/>
        </authorList>
    </citation>
    <scope>NUCLEOTIDE SEQUENCE</scope>
    <source>
        <strain evidence="1">R-7</strain>
    </source>
</reference>
<organism evidence="1 2">
    <name type="scientific">Aristaeella hokkaidonensis</name>
    <dbReference type="NCBI Taxonomy" id="3046382"/>
    <lineage>
        <taxon>Bacteria</taxon>
        <taxon>Bacillati</taxon>
        <taxon>Bacillota</taxon>
        <taxon>Clostridia</taxon>
        <taxon>Eubacteriales</taxon>
        <taxon>Aristaeellaceae</taxon>
        <taxon>Aristaeella</taxon>
    </lineage>
</organism>